<organism evidence="2 3">
    <name type="scientific">Forsythia ovata</name>
    <dbReference type="NCBI Taxonomy" id="205694"/>
    <lineage>
        <taxon>Eukaryota</taxon>
        <taxon>Viridiplantae</taxon>
        <taxon>Streptophyta</taxon>
        <taxon>Embryophyta</taxon>
        <taxon>Tracheophyta</taxon>
        <taxon>Spermatophyta</taxon>
        <taxon>Magnoliopsida</taxon>
        <taxon>eudicotyledons</taxon>
        <taxon>Gunneridae</taxon>
        <taxon>Pentapetalae</taxon>
        <taxon>asterids</taxon>
        <taxon>lamiids</taxon>
        <taxon>Lamiales</taxon>
        <taxon>Oleaceae</taxon>
        <taxon>Forsythieae</taxon>
        <taxon>Forsythia</taxon>
    </lineage>
</organism>
<reference evidence="3" key="1">
    <citation type="submission" date="2024-07" db="EMBL/GenBank/DDBJ databases">
        <title>Two chromosome-level genome assemblies of Korean endemic species Abeliophyllum distichum and Forsythia ovata (Oleaceae).</title>
        <authorList>
            <person name="Jang H."/>
        </authorList>
    </citation>
    <scope>NUCLEOTIDE SEQUENCE [LARGE SCALE GENOMIC DNA]</scope>
</reference>
<feature type="compositionally biased region" description="Polar residues" evidence="1">
    <location>
        <begin position="86"/>
        <end position="96"/>
    </location>
</feature>
<gene>
    <name evidence="2" type="ORF">Fot_42342</name>
</gene>
<feature type="compositionally biased region" description="Basic and acidic residues" evidence="1">
    <location>
        <begin position="122"/>
        <end position="135"/>
    </location>
</feature>
<dbReference type="Proteomes" id="UP001604277">
    <property type="component" value="Unassembled WGS sequence"/>
</dbReference>
<dbReference type="AlphaFoldDB" id="A0ABD1RKV9"/>
<feature type="region of interest" description="Disordered" evidence="1">
    <location>
        <begin position="1"/>
        <end position="36"/>
    </location>
</feature>
<feature type="compositionally biased region" description="Basic and acidic residues" evidence="1">
    <location>
        <begin position="70"/>
        <end position="82"/>
    </location>
</feature>
<evidence type="ECO:0000313" key="3">
    <source>
        <dbReference type="Proteomes" id="UP001604277"/>
    </source>
</evidence>
<sequence>MTTSSVDMGISRPATTSSKKSGTKSEAANHTTSTLAKLTNRLNFLKEKRTQIANELQNLDKSRNSGHSIHKFEQGEGSEPRRSVPNADNIQGSEGQSSERHRGTDSIHIQDSQLVQNANKARNTEGHPNLDRGKSESFPTVDKGRSTIVPPRTYSR</sequence>
<evidence type="ECO:0000313" key="2">
    <source>
        <dbReference type="EMBL" id="KAL2489050.1"/>
    </source>
</evidence>
<accession>A0ABD1RKV9</accession>
<protein>
    <submittedName>
        <fullName evidence="2">Rho GTPase-activating protein REN1-like</fullName>
    </submittedName>
</protein>
<evidence type="ECO:0000256" key="1">
    <source>
        <dbReference type="SAM" id="MobiDB-lite"/>
    </source>
</evidence>
<proteinExistence type="predicted"/>
<keyword evidence="3" id="KW-1185">Reference proteome</keyword>
<feature type="compositionally biased region" description="Polar residues" evidence="1">
    <location>
        <begin position="26"/>
        <end position="36"/>
    </location>
</feature>
<dbReference type="EMBL" id="JBFOLJ010000012">
    <property type="protein sequence ID" value="KAL2489050.1"/>
    <property type="molecule type" value="Genomic_DNA"/>
</dbReference>
<feature type="compositionally biased region" description="Polar residues" evidence="1">
    <location>
        <begin position="107"/>
        <end position="121"/>
    </location>
</feature>
<name>A0ABD1RKV9_9LAMI</name>
<feature type="region of interest" description="Disordered" evidence="1">
    <location>
        <begin position="55"/>
        <end position="156"/>
    </location>
</feature>
<comment type="caution">
    <text evidence="2">The sequence shown here is derived from an EMBL/GenBank/DDBJ whole genome shotgun (WGS) entry which is preliminary data.</text>
</comment>